<evidence type="ECO:0000256" key="2">
    <source>
        <dbReference type="ARBA" id="ARBA00022448"/>
    </source>
</evidence>
<evidence type="ECO:0000256" key="1">
    <source>
        <dbReference type="ARBA" id="ARBA00004141"/>
    </source>
</evidence>
<evidence type="ECO:0000313" key="12">
    <source>
        <dbReference type="Proteomes" id="UP001152747"/>
    </source>
</evidence>
<dbReference type="OrthoDB" id="6581954at2759"/>
<dbReference type="PROSITE" id="PS50267">
    <property type="entry name" value="NA_NEUROTRAN_SYMP_3"/>
    <property type="match status" value="1"/>
</dbReference>
<dbReference type="GO" id="GO:0005332">
    <property type="term" value="F:gamma-aminobutyric acid:sodium:chloride symporter activity"/>
    <property type="evidence" value="ECO:0007669"/>
    <property type="project" value="TreeGrafter"/>
</dbReference>
<feature type="binding site" evidence="7">
    <location>
        <position position="62"/>
    </location>
    <ligand>
        <name>Na(+)</name>
        <dbReference type="ChEBI" id="CHEBI:29101"/>
        <label>1</label>
    </ligand>
</feature>
<feature type="transmembrane region" description="Helical" evidence="10">
    <location>
        <begin position="348"/>
        <end position="371"/>
    </location>
</feature>
<keyword evidence="7" id="KW-0915">Sodium</keyword>
<feature type="compositionally biased region" description="Basic and acidic residues" evidence="9">
    <location>
        <begin position="29"/>
        <end position="44"/>
    </location>
</feature>
<protein>
    <recommendedName>
        <fullName evidence="13">Transporter</fullName>
    </recommendedName>
</protein>
<dbReference type="CDD" id="cd10324">
    <property type="entry name" value="SLC6sbd"/>
    <property type="match status" value="1"/>
</dbReference>
<evidence type="ECO:0000256" key="9">
    <source>
        <dbReference type="SAM" id="MobiDB-lite"/>
    </source>
</evidence>
<evidence type="ECO:0000256" key="3">
    <source>
        <dbReference type="ARBA" id="ARBA00022692"/>
    </source>
</evidence>
<evidence type="ECO:0008006" key="13">
    <source>
        <dbReference type="Google" id="ProtNLM"/>
    </source>
</evidence>
<feature type="transmembrane region" description="Helical" evidence="10">
    <location>
        <begin position="484"/>
        <end position="507"/>
    </location>
</feature>
<dbReference type="GO" id="GO:0046872">
    <property type="term" value="F:metal ion binding"/>
    <property type="evidence" value="ECO:0007669"/>
    <property type="project" value="UniProtKB-KW"/>
</dbReference>
<feature type="binding site" evidence="7">
    <location>
        <position position="59"/>
    </location>
    <ligand>
        <name>Na(+)</name>
        <dbReference type="ChEBI" id="CHEBI:29101"/>
        <label>1</label>
    </ligand>
</feature>
<reference evidence="11" key="1">
    <citation type="submission" date="2022-11" db="EMBL/GenBank/DDBJ databases">
        <authorList>
            <person name="Kikuchi T."/>
        </authorList>
    </citation>
    <scope>NUCLEOTIDE SEQUENCE</scope>
    <source>
        <strain evidence="11">PS1010</strain>
    </source>
</reference>
<evidence type="ECO:0000256" key="8">
    <source>
        <dbReference type="PIRSR" id="PIRSR600175-2"/>
    </source>
</evidence>
<evidence type="ECO:0000256" key="6">
    <source>
        <dbReference type="ARBA" id="ARBA00023136"/>
    </source>
</evidence>
<feature type="transmembrane region" description="Helical" evidence="10">
    <location>
        <begin position="411"/>
        <end position="441"/>
    </location>
</feature>
<dbReference type="Proteomes" id="UP001152747">
    <property type="component" value="Unassembled WGS sequence"/>
</dbReference>
<dbReference type="SUPFAM" id="SSF161070">
    <property type="entry name" value="SNF-like"/>
    <property type="match status" value="1"/>
</dbReference>
<feature type="region of interest" description="Disordered" evidence="9">
    <location>
        <begin position="1"/>
        <end position="44"/>
    </location>
</feature>
<name>A0A9P1IHJ4_9PELO</name>
<dbReference type="PRINTS" id="PR00176">
    <property type="entry name" value="NANEUSMPORT"/>
</dbReference>
<comment type="caution">
    <text evidence="11">The sequence shown here is derived from an EMBL/GenBank/DDBJ whole genome shotgun (WGS) entry which is preliminary data.</text>
</comment>
<accession>A0A9P1IHJ4</accession>
<feature type="transmembrane region" description="Helical" evidence="10">
    <location>
        <begin position="82"/>
        <end position="104"/>
    </location>
</feature>
<keyword evidence="12" id="KW-1185">Reference proteome</keyword>
<feature type="transmembrane region" description="Helical" evidence="10">
    <location>
        <begin position="245"/>
        <end position="264"/>
    </location>
</feature>
<feature type="binding site" evidence="7">
    <location>
        <position position="61"/>
    </location>
    <ligand>
        <name>Na(+)</name>
        <dbReference type="ChEBI" id="CHEBI:29101"/>
        <label>1</label>
    </ligand>
</feature>
<keyword evidence="7" id="KW-0479">Metal-binding</keyword>
<dbReference type="AlphaFoldDB" id="A0A9P1IHJ4"/>
<keyword evidence="8" id="KW-1015">Disulfide bond</keyword>
<feature type="binding site" evidence="7">
    <location>
        <position position="428"/>
    </location>
    <ligand>
        <name>Na(+)</name>
        <dbReference type="ChEBI" id="CHEBI:29101"/>
        <label>1</label>
    </ligand>
</feature>
<feature type="transmembrane region" description="Helical" evidence="10">
    <location>
        <begin position="535"/>
        <end position="557"/>
    </location>
</feature>
<keyword evidence="4" id="KW-0769">Symport</keyword>
<feature type="transmembrane region" description="Helical" evidence="10">
    <location>
        <begin position="125"/>
        <end position="153"/>
    </location>
</feature>
<dbReference type="GO" id="GO:0005886">
    <property type="term" value="C:plasma membrane"/>
    <property type="evidence" value="ECO:0007669"/>
    <property type="project" value="TreeGrafter"/>
</dbReference>
<feature type="transmembrane region" description="Helical" evidence="10">
    <location>
        <begin position="453"/>
        <end position="478"/>
    </location>
</feature>
<dbReference type="Pfam" id="PF00209">
    <property type="entry name" value="SNF"/>
    <property type="match status" value="1"/>
</dbReference>
<dbReference type="PANTHER" id="PTHR11616">
    <property type="entry name" value="SODIUM/CHLORIDE DEPENDENT TRANSPORTER"/>
    <property type="match status" value="1"/>
</dbReference>
<organism evidence="11 12">
    <name type="scientific">Caenorhabditis angaria</name>
    <dbReference type="NCBI Taxonomy" id="860376"/>
    <lineage>
        <taxon>Eukaryota</taxon>
        <taxon>Metazoa</taxon>
        <taxon>Ecdysozoa</taxon>
        <taxon>Nematoda</taxon>
        <taxon>Chromadorea</taxon>
        <taxon>Rhabditida</taxon>
        <taxon>Rhabditina</taxon>
        <taxon>Rhabditomorpha</taxon>
        <taxon>Rhabditoidea</taxon>
        <taxon>Rhabditidae</taxon>
        <taxon>Peloderinae</taxon>
        <taxon>Caenorhabditis</taxon>
    </lineage>
</organism>
<dbReference type="InterPro" id="IPR037272">
    <property type="entry name" value="SNS_sf"/>
</dbReference>
<feature type="transmembrane region" description="Helical" evidence="10">
    <location>
        <begin position="569"/>
        <end position="593"/>
    </location>
</feature>
<evidence type="ECO:0000256" key="5">
    <source>
        <dbReference type="ARBA" id="ARBA00022989"/>
    </source>
</evidence>
<dbReference type="GO" id="GO:0043005">
    <property type="term" value="C:neuron projection"/>
    <property type="evidence" value="ECO:0007669"/>
    <property type="project" value="TreeGrafter"/>
</dbReference>
<feature type="transmembrane region" description="Helical" evidence="10">
    <location>
        <begin position="276"/>
        <end position="304"/>
    </location>
</feature>
<keyword evidence="2" id="KW-0813">Transport</keyword>
<evidence type="ECO:0000313" key="11">
    <source>
        <dbReference type="EMBL" id="CAI5443322.1"/>
    </source>
</evidence>
<evidence type="ECO:0000256" key="4">
    <source>
        <dbReference type="ARBA" id="ARBA00022847"/>
    </source>
</evidence>
<feature type="compositionally biased region" description="Basic and acidic residues" evidence="9">
    <location>
        <begin position="9"/>
        <end position="20"/>
    </location>
</feature>
<keyword evidence="3 10" id="KW-0812">Transmembrane</keyword>
<feature type="disulfide bond" evidence="8">
    <location>
        <begin position="166"/>
        <end position="176"/>
    </location>
</feature>
<dbReference type="InterPro" id="IPR000175">
    <property type="entry name" value="Na/ntran_symport"/>
</dbReference>
<feature type="binding site" evidence="7">
    <location>
        <position position="424"/>
    </location>
    <ligand>
        <name>Na(+)</name>
        <dbReference type="ChEBI" id="CHEBI:29101"/>
        <label>1</label>
    </ligand>
</feature>
<dbReference type="PANTHER" id="PTHR11616:SF326">
    <property type="entry name" value="SODIUM-DEPENDENT TRANSPORTER SNF-5"/>
    <property type="match status" value="1"/>
</dbReference>
<keyword evidence="5 10" id="KW-1133">Transmembrane helix</keyword>
<evidence type="ECO:0000256" key="7">
    <source>
        <dbReference type="PIRSR" id="PIRSR600175-1"/>
    </source>
</evidence>
<sequence length="671" mass="76221">MSQSITSEISHEHQIPRADSEAAATTSEFESKKSENQSENEKNREGFSNPLEFVLTALGLAVGLGNIWRFPTRAFENGGSAFLIPYLICAILFGLPGVYLEMLTGQYQGVSPPIVFRRIAPFLEGIGWMPAIVASAIGIYYILIISWVVLYIFNLFRGDLNVWNKCDNFWNDPETCIDMLKQKHCWNLTEGISNSNLRWVFLNGSCQEVSSSIQFTSATEQYLMRNIIRKSARGMMDLGDFNTPVFLAMTFCWILNGLVIWKGMRIMGKIAYVTTLLPYALILIMFVRGITLEGASTGLYYFFLNPDYSRILSPKTWIAALSQLCFSLALGQGGLMSMASYNKKSSNCFINALVVIIGDTLMSVIGGAAVFSTLGFLAKQRNVEVSEVVQSGLSLSFVVYPEAFTQMPIPWLWAFLFFLTLFLLGISSEIALTEVFCTCLYDQYPKLRSSKWLVSFVWCLFLYVCGLIFSFSGGFYYFELFDEYSAGFSSMTAVTFEILTVIFVYGIRNFKFDLVSMIGPARNWFTGFFGAQSPYFLINWLVISPILGVGLLILSLIRDYPYNNDAQKYPIYFDIFGWILASIPVSMVPIFAVRNFLYFKNNRYPIRGIFKLQKQHVSYNRIKNIAEDSSNMSNAENLPENEPWESSVMRKYEKLEWPKNKSFFAPLLKNE</sequence>
<dbReference type="EMBL" id="CANHGI010000002">
    <property type="protein sequence ID" value="CAI5443322.1"/>
    <property type="molecule type" value="Genomic_DNA"/>
</dbReference>
<feature type="binding site" evidence="7">
    <location>
        <position position="66"/>
    </location>
    <ligand>
        <name>Na(+)</name>
        <dbReference type="ChEBI" id="CHEBI:29101"/>
        <label>1</label>
    </ligand>
</feature>
<gene>
    <name evidence="11" type="ORF">CAMP_LOCUS5959</name>
</gene>
<feature type="binding site" evidence="7">
    <location>
        <position position="327"/>
    </location>
    <ligand>
        <name>Na(+)</name>
        <dbReference type="ChEBI" id="CHEBI:29101"/>
        <label>1</label>
    </ligand>
</feature>
<comment type="subcellular location">
    <subcellularLocation>
        <location evidence="1">Membrane</location>
        <topology evidence="1">Multi-pass membrane protein</topology>
    </subcellularLocation>
</comment>
<proteinExistence type="predicted"/>
<keyword evidence="6 10" id="KW-0472">Membrane</keyword>
<evidence type="ECO:0000256" key="10">
    <source>
        <dbReference type="SAM" id="Phobius"/>
    </source>
</evidence>